<reference evidence="9" key="1">
    <citation type="submission" date="2017-09" db="EMBL/GenBank/DDBJ databases">
        <authorList>
            <person name="Regsiter A."/>
            <person name="William W."/>
        </authorList>
    </citation>
    <scope>NUCLEOTIDE SEQUENCE [LARGE SCALE GENOMIC DNA]</scope>
    <source>
        <strain evidence="9">500-1</strain>
    </source>
</reference>
<feature type="transmembrane region" description="Helical" evidence="7">
    <location>
        <begin position="99"/>
        <end position="120"/>
    </location>
</feature>
<dbReference type="KEGG" id="pprf:DPRO_3494"/>
<accession>A0A2C8FCZ6</accession>
<keyword evidence="4 7" id="KW-0812">Transmembrane</keyword>
<sequence>MGVPNFLQPGLRFSTILTKTGIVIMGAKYSLIGLVTVGGQALGMIFFFLFMSAVVLMWVGKKINMSPSLSACLAAGLSVCGVSATIAVAPAVNAKKEEMAYSIAVVLMFGLLALVIFPPLGQWLNLSDAQYGAFAGVGIINSAQVLAAGFGFSDEAGIIAGVYNIGRVIFLPFIVLMLTIMACQRETSLSCEPVNKWQIIVSKFPVFVLGFLTVVLLNTMGMISEPAVKTAKTFMEWAFLLGFASIGLTTRLSDLKAAGVSGVVVGFTIASLKAGLALLAVLYFIQ</sequence>
<evidence type="ECO:0000256" key="5">
    <source>
        <dbReference type="ARBA" id="ARBA00022989"/>
    </source>
</evidence>
<feature type="transmembrane region" description="Helical" evidence="7">
    <location>
        <begin position="31"/>
        <end position="59"/>
    </location>
</feature>
<evidence type="ECO:0000256" key="7">
    <source>
        <dbReference type="SAM" id="Phobius"/>
    </source>
</evidence>
<evidence type="ECO:0000256" key="4">
    <source>
        <dbReference type="ARBA" id="ARBA00022692"/>
    </source>
</evidence>
<evidence type="ECO:0000256" key="6">
    <source>
        <dbReference type="ARBA" id="ARBA00023136"/>
    </source>
</evidence>
<feature type="transmembrane region" description="Helical" evidence="7">
    <location>
        <begin position="132"/>
        <end position="152"/>
    </location>
</feature>
<dbReference type="InterPro" id="IPR018383">
    <property type="entry name" value="UPF0324_pro"/>
</dbReference>
<feature type="transmembrane region" description="Helical" evidence="7">
    <location>
        <begin position="71"/>
        <end position="93"/>
    </location>
</feature>
<proteinExistence type="inferred from homology"/>
<protein>
    <recommendedName>
        <fullName evidence="10">Sulfate exporter family transporter</fullName>
    </recommendedName>
</protein>
<dbReference type="PANTHER" id="PTHR30106:SF1">
    <property type="entry name" value="UPF0324 MEMBRANE PROTEIN FN0533"/>
    <property type="match status" value="1"/>
</dbReference>
<organism evidence="8 9">
    <name type="scientific">Pseudodesulfovibrio profundus</name>
    <dbReference type="NCBI Taxonomy" id="57320"/>
    <lineage>
        <taxon>Bacteria</taxon>
        <taxon>Pseudomonadati</taxon>
        <taxon>Thermodesulfobacteriota</taxon>
        <taxon>Desulfovibrionia</taxon>
        <taxon>Desulfovibrionales</taxon>
        <taxon>Desulfovibrionaceae</taxon>
    </lineage>
</organism>
<dbReference type="AlphaFoldDB" id="A0A2C8FCZ6"/>
<keyword evidence="6 7" id="KW-0472">Membrane</keyword>
<gene>
    <name evidence="8" type="ORF">DPRO_3494</name>
</gene>
<dbReference type="EMBL" id="LT907975">
    <property type="protein sequence ID" value="SOB60410.1"/>
    <property type="molecule type" value="Genomic_DNA"/>
</dbReference>
<feature type="transmembrane region" description="Helical" evidence="7">
    <location>
        <begin position="264"/>
        <end position="285"/>
    </location>
</feature>
<feature type="transmembrane region" description="Helical" evidence="7">
    <location>
        <begin position="204"/>
        <end position="223"/>
    </location>
</feature>
<feature type="transmembrane region" description="Helical" evidence="7">
    <location>
        <begin position="235"/>
        <end position="252"/>
    </location>
</feature>
<name>A0A2C8FCZ6_9BACT</name>
<evidence type="ECO:0000256" key="1">
    <source>
        <dbReference type="ARBA" id="ARBA00004651"/>
    </source>
</evidence>
<keyword evidence="5 7" id="KW-1133">Transmembrane helix</keyword>
<feature type="transmembrane region" description="Helical" evidence="7">
    <location>
        <begin position="158"/>
        <end position="183"/>
    </location>
</feature>
<evidence type="ECO:0000313" key="8">
    <source>
        <dbReference type="EMBL" id="SOB60410.1"/>
    </source>
</evidence>
<evidence type="ECO:0000256" key="3">
    <source>
        <dbReference type="ARBA" id="ARBA00022475"/>
    </source>
</evidence>
<evidence type="ECO:0000256" key="2">
    <source>
        <dbReference type="ARBA" id="ARBA00007977"/>
    </source>
</evidence>
<dbReference type="Proteomes" id="UP000219215">
    <property type="component" value="Chromosome DPRO"/>
</dbReference>
<dbReference type="GO" id="GO:0005886">
    <property type="term" value="C:plasma membrane"/>
    <property type="evidence" value="ECO:0007669"/>
    <property type="project" value="UniProtKB-SubCell"/>
</dbReference>
<keyword evidence="9" id="KW-1185">Reference proteome</keyword>
<comment type="similarity">
    <text evidence="2">Belongs to the UPF0324 family.</text>
</comment>
<dbReference type="PANTHER" id="PTHR30106">
    <property type="entry name" value="INNER MEMBRANE PROTEIN YEIH-RELATED"/>
    <property type="match status" value="1"/>
</dbReference>
<evidence type="ECO:0000313" key="9">
    <source>
        <dbReference type="Proteomes" id="UP000219215"/>
    </source>
</evidence>
<dbReference type="Pfam" id="PF03601">
    <property type="entry name" value="Cons_hypoth698"/>
    <property type="match status" value="1"/>
</dbReference>
<keyword evidence="3" id="KW-1003">Cell membrane</keyword>
<comment type="subcellular location">
    <subcellularLocation>
        <location evidence="1">Cell membrane</location>
        <topology evidence="1">Multi-pass membrane protein</topology>
    </subcellularLocation>
</comment>
<evidence type="ECO:0008006" key="10">
    <source>
        <dbReference type="Google" id="ProtNLM"/>
    </source>
</evidence>